<dbReference type="PANTHER" id="PTHR43356:SF3">
    <property type="entry name" value="PHOSPHATE ACETYLTRANSFERASE"/>
    <property type="match status" value="1"/>
</dbReference>
<dbReference type="Gene3D" id="3.40.50.10750">
    <property type="entry name" value="Isocitrate/Isopropylmalate dehydrogenase-like"/>
    <property type="match status" value="1"/>
</dbReference>
<keyword evidence="1 4" id="KW-0808">Transferase</keyword>
<dbReference type="Pfam" id="PF01515">
    <property type="entry name" value="PTA_PTB"/>
    <property type="match status" value="1"/>
</dbReference>
<dbReference type="SUPFAM" id="SSF53659">
    <property type="entry name" value="Isocitrate/Isopropylmalate dehydrogenase-like"/>
    <property type="match status" value="1"/>
</dbReference>
<gene>
    <name evidence="4" type="ORF">DDZ44_04510</name>
</gene>
<dbReference type="PANTHER" id="PTHR43356">
    <property type="entry name" value="PHOSPHATE ACETYLTRANSFERASE"/>
    <property type="match status" value="1"/>
</dbReference>
<evidence type="ECO:0000259" key="3">
    <source>
        <dbReference type="Pfam" id="PF01515"/>
    </source>
</evidence>
<comment type="caution">
    <text evidence="4">The sequence shown here is derived from an EMBL/GenBank/DDBJ whole genome shotgun (WGS) entry which is preliminary data.</text>
</comment>
<dbReference type="EMBL" id="DNZF01000098">
    <property type="protein sequence ID" value="HBK53183.1"/>
    <property type="molecule type" value="Genomic_DNA"/>
</dbReference>
<dbReference type="Gene3D" id="3.40.50.10950">
    <property type="match status" value="1"/>
</dbReference>
<dbReference type="STRING" id="378794.GCA_001570625_02747"/>
<proteinExistence type="predicted"/>
<keyword evidence="2" id="KW-0012">Acyltransferase</keyword>
<evidence type="ECO:0000313" key="4">
    <source>
        <dbReference type="EMBL" id="HBK53183.1"/>
    </source>
</evidence>
<dbReference type="GO" id="GO:0016746">
    <property type="term" value="F:acyltransferase activity"/>
    <property type="evidence" value="ECO:0007669"/>
    <property type="project" value="UniProtKB-KW"/>
</dbReference>
<name>A0A354YUZ4_9FIRM</name>
<feature type="non-terminal residue" evidence="4">
    <location>
        <position position="253"/>
    </location>
</feature>
<organism evidence="4 5">
    <name type="scientific">Syntrophomonas wolfei</name>
    <dbReference type="NCBI Taxonomy" id="863"/>
    <lineage>
        <taxon>Bacteria</taxon>
        <taxon>Bacillati</taxon>
        <taxon>Bacillota</taxon>
        <taxon>Clostridia</taxon>
        <taxon>Eubacteriales</taxon>
        <taxon>Syntrophomonadaceae</taxon>
        <taxon>Syntrophomonas</taxon>
    </lineage>
</organism>
<evidence type="ECO:0000313" key="5">
    <source>
        <dbReference type="Proteomes" id="UP000263273"/>
    </source>
</evidence>
<accession>A0A354YUZ4</accession>
<evidence type="ECO:0000256" key="2">
    <source>
        <dbReference type="ARBA" id="ARBA00023315"/>
    </source>
</evidence>
<dbReference type="InterPro" id="IPR002505">
    <property type="entry name" value="PTA_PTB"/>
</dbReference>
<dbReference type="AlphaFoldDB" id="A0A354YUZ4"/>
<dbReference type="InterPro" id="IPR042113">
    <property type="entry name" value="P_AcTrfase_dom1"/>
</dbReference>
<dbReference type="InterPro" id="IPR050500">
    <property type="entry name" value="Phos_Acetyltrans/Butyryltrans"/>
</dbReference>
<reference evidence="4 5" key="1">
    <citation type="journal article" date="2018" name="Nat. Biotechnol.">
        <title>A standardized bacterial taxonomy based on genome phylogeny substantially revises the tree of life.</title>
        <authorList>
            <person name="Parks D.H."/>
            <person name="Chuvochina M."/>
            <person name="Waite D.W."/>
            <person name="Rinke C."/>
            <person name="Skarshewski A."/>
            <person name="Chaumeil P.A."/>
            <person name="Hugenholtz P."/>
        </authorList>
    </citation>
    <scope>NUCLEOTIDE SEQUENCE [LARGE SCALE GENOMIC DNA]</scope>
    <source>
        <strain evidence="4">UBA10948</strain>
    </source>
</reference>
<dbReference type="InterPro" id="IPR042112">
    <property type="entry name" value="P_AcTrfase_dom2"/>
</dbReference>
<sequence>MDLIAQIKEKAAKNVKTIVLPEGTEERTIQAIKGIVDSKVARPILLGDEGAIKGLASKLGADISGAEIINPEKAPFFDDFVQAFYEMRKSKGVDLDKAKATMLDPLFFASMMVKMDKADGEVAGAENTTGNVLRPALQIIKTSPGISAVSGAFIMIVPNCPYGDNGVFVFADCAVTIDPTAAQLAEFAKASVGTAVDLCGMKDPKIGMLSFSTKGSASHEMVDKVVQATAIAKEKFPELKVDGEFQLDAAIVP</sequence>
<evidence type="ECO:0000256" key="1">
    <source>
        <dbReference type="ARBA" id="ARBA00022679"/>
    </source>
</evidence>
<feature type="domain" description="Phosphate acetyl/butaryl transferase" evidence="3">
    <location>
        <begin position="3"/>
        <end position="253"/>
    </location>
</feature>
<protein>
    <submittedName>
        <fullName evidence="4">Phosphate acetyltransferase</fullName>
    </submittedName>
</protein>
<dbReference type="Proteomes" id="UP000263273">
    <property type="component" value="Unassembled WGS sequence"/>
</dbReference>